<dbReference type="InterPro" id="IPR046938">
    <property type="entry name" value="DNA_clamp_sf"/>
</dbReference>
<accession>A0A4P6LRT4</accession>
<evidence type="ECO:0000313" key="2">
    <source>
        <dbReference type="Proteomes" id="UP000289794"/>
    </source>
</evidence>
<dbReference type="RefSeq" id="WP_130179432.1">
    <property type="nucleotide sequence ID" value="NZ_CP035945.1"/>
</dbReference>
<dbReference type="Proteomes" id="UP000289794">
    <property type="component" value="Chromosome"/>
</dbReference>
<proteinExistence type="predicted"/>
<dbReference type="AlphaFoldDB" id="A0A4P6LRT4"/>
<organism evidence="1 2">
    <name type="scientific">Blautia producta</name>
    <dbReference type="NCBI Taxonomy" id="33035"/>
    <lineage>
        <taxon>Bacteria</taxon>
        <taxon>Bacillati</taxon>
        <taxon>Bacillota</taxon>
        <taxon>Clostridia</taxon>
        <taxon>Lachnospirales</taxon>
        <taxon>Lachnospiraceae</taxon>
        <taxon>Blautia</taxon>
    </lineage>
</organism>
<dbReference type="EMBL" id="CP035945">
    <property type="protein sequence ID" value="QBE94522.1"/>
    <property type="molecule type" value="Genomic_DNA"/>
</dbReference>
<dbReference type="KEGG" id="bpro:PMF13cell1_00011"/>
<evidence type="ECO:0008006" key="3">
    <source>
        <dbReference type="Google" id="ProtNLM"/>
    </source>
</evidence>
<name>A0A4P6LRT4_9FIRM</name>
<protein>
    <recommendedName>
        <fullName evidence="3">DNA polymerase III subunit beta</fullName>
    </recommendedName>
</protein>
<reference evidence="1 2" key="1">
    <citation type="submission" date="2019-01" db="EMBL/GenBank/DDBJ databases">
        <title>PMF-metabolizing Aryl O-demethylase.</title>
        <authorList>
            <person name="Kim M."/>
        </authorList>
    </citation>
    <scope>NUCLEOTIDE SEQUENCE [LARGE SCALE GENOMIC DNA]</scope>
    <source>
        <strain evidence="1 2">PMF1</strain>
    </source>
</reference>
<gene>
    <name evidence="1" type="ORF">PMF13cell1_00011</name>
</gene>
<dbReference type="Gene3D" id="3.10.150.10">
    <property type="entry name" value="DNA Polymerase III, subunit A, domain 2"/>
    <property type="match status" value="1"/>
</dbReference>
<sequence length="196" mass="22507">MKAVIEANELKRIVDNTKRFVGVNDKRMEYIRLEIDAEKKMIRAIALDGYKLSVEYAKIQDADESFLCYIKPVIPKITRSTEHAVIELSGDRVLIQADESIMGYVQPSFDYYDVDKLIKEETEKKIIRTIGVNAKYLKDALVSAKDSMRSRDIIKIDVRNPNEPLMIRSMGYDGLPENIKIILPVLINKEIDNGRI</sequence>
<evidence type="ECO:0000313" key="1">
    <source>
        <dbReference type="EMBL" id="QBE94522.1"/>
    </source>
</evidence>
<dbReference type="SUPFAM" id="SSF55979">
    <property type="entry name" value="DNA clamp"/>
    <property type="match status" value="1"/>
</dbReference>